<dbReference type="PIRSF" id="PIRSF000521">
    <property type="entry name" value="Transaminase_4ab_Lys_Orn"/>
    <property type="match status" value="1"/>
</dbReference>
<keyword evidence="4 7" id="KW-0808">Transferase</keyword>
<keyword evidence="8" id="KW-1185">Reference proteome</keyword>
<dbReference type="RefSeq" id="WP_089893243.1">
    <property type="nucleotide sequence ID" value="NZ_CALJFH010000001.1"/>
</dbReference>
<dbReference type="STRING" id="576131.SAMN05444486_103584"/>
<evidence type="ECO:0000256" key="2">
    <source>
        <dbReference type="ARBA" id="ARBA00008954"/>
    </source>
</evidence>
<organism evidence="7 8">
    <name type="scientific">Lentibacter algarum</name>
    <dbReference type="NCBI Taxonomy" id="576131"/>
    <lineage>
        <taxon>Bacteria</taxon>
        <taxon>Pseudomonadati</taxon>
        <taxon>Pseudomonadota</taxon>
        <taxon>Alphaproteobacteria</taxon>
        <taxon>Rhodobacterales</taxon>
        <taxon>Roseobacteraceae</taxon>
        <taxon>Lentibacter</taxon>
    </lineage>
</organism>
<dbReference type="Gene3D" id="3.40.640.10">
    <property type="entry name" value="Type I PLP-dependent aspartate aminotransferase-like (Major domain)"/>
    <property type="match status" value="1"/>
</dbReference>
<proteinExistence type="inferred from homology"/>
<dbReference type="PANTHER" id="PTHR43094:SF1">
    <property type="entry name" value="AMINOTRANSFERASE CLASS-III"/>
    <property type="match status" value="1"/>
</dbReference>
<evidence type="ECO:0000313" key="7">
    <source>
        <dbReference type="EMBL" id="SDY75475.1"/>
    </source>
</evidence>
<dbReference type="InterPro" id="IPR015421">
    <property type="entry name" value="PyrdxlP-dep_Trfase_major"/>
</dbReference>
<comment type="cofactor">
    <cofactor evidence="1">
        <name>pyridoxal 5'-phosphate</name>
        <dbReference type="ChEBI" id="CHEBI:597326"/>
    </cofactor>
</comment>
<dbReference type="OrthoDB" id="9801834at2"/>
<evidence type="ECO:0000256" key="4">
    <source>
        <dbReference type="ARBA" id="ARBA00022679"/>
    </source>
</evidence>
<dbReference type="PANTHER" id="PTHR43094">
    <property type="entry name" value="AMINOTRANSFERASE"/>
    <property type="match status" value="1"/>
</dbReference>
<evidence type="ECO:0000256" key="1">
    <source>
        <dbReference type="ARBA" id="ARBA00001933"/>
    </source>
</evidence>
<dbReference type="InterPro" id="IPR005814">
    <property type="entry name" value="Aminotrans_3"/>
</dbReference>
<gene>
    <name evidence="7" type="ORF">SAMN05444486_103584</name>
</gene>
<comment type="similarity">
    <text evidence="2 6">Belongs to the class-III pyridoxal-phosphate-dependent aminotransferase family.</text>
</comment>
<reference evidence="7 8" key="1">
    <citation type="submission" date="2016-10" db="EMBL/GenBank/DDBJ databases">
        <authorList>
            <person name="de Groot N.N."/>
        </authorList>
    </citation>
    <scope>NUCLEOTIDE SEQUENCE [LARGE SCALE GENOMIC DNA]</scope>
    <source>
        <strain evidence="7 8">DSM 24677</strain>
    </source>
</reference>
<name>A0A1H3MHE3_9RHOB</name>
<evidence type="ECO:0000256" key="6">
    <source>
        <dbReference type="RuleBase" id="RU003560"/>
    </source>
</evidence>
<dbReference type="EMBL" id="FNPR01000003">
    <property type="protein sequence ID" value="SDY75475.1"/>
    <property type="molecule type" value="Genomic_DNA"/>
</dbReference>
<dbReference type="Pfam" id="PF00202">
    <property type="entry name" value="Aminotran_3"/>
    <property type="match status" value="1"/>
</dbReference>
<keyword evidence="3 7" id="KW-0032">Aminotransferase</keyword>
<dbReference type="GeneID" id="78125527"/>
<dbReference type="Gene3D" id="3.90.1150.10">
    <property type="entry name" value="Aspartate Aminotransferase, domain 1"/>
    <property type="match status" value="1"/>
</dbReference>
<dbReference type="InterPro" id="IPR049704">
    <property type="entry name" value="Aminotrans_3_PPA_site"/>
</dbReference>
<protein>
    <submittedName>
        <fullName evidence="7">Putrescine aminotransferase</fullName>
    </submittedName>
</protein>
<evidence type="ECO:0000256" key="3">
    <source>
        <dbReference type="ARBA" id="ARBA00022576"/>
    </source>
</evidence>
<dbReference type="PROSITE" id="PS00600">
    <property type="entry name" value="AA_TRANSFER_CLASS_3"/>
    <property type="match status" value="1"/>
</dbReference>
<dbReference type="GO" id="GO:0008483">
    <property type="term" value="F:transaminase activity"/>
    <property type="evidence" value="ECO:0007669"/>
    <property type="project" value="UniProtKB-KW"/>
</dbReference>
<dbReference type="SUPFAM" id="SSF53383">
    <property type="entry name" value="PLP-dependent transferases"/>
    <property type="match status" value="1"/>
</dbReference>
<keyword evidence="5 6" id="KW-0663">Pyridoxal phosphate</keyword>
<evidence type="ECO:0000313" key="8">
    <source>
        <dbReference type="Proteomes" id="UP000199026"/>
    </source>
</evidence>
<dbReference type="Proteomes" id="UP000199026">
    <property type="component" value="Unassembled WGS sequence"/>
</dbReference>
<dbReference type="CDD" id="cd00610">
    <property type="entry name" value="OAT_like"/>
    <property type="match status" value="1"/>
</dbReference>
<dbReference type="InterPro" id="IPR015422">
    <property type="entry name" value="PyrdxlP-dep_Trfase_small"/>
</dbReference>
<accession>A0A1H3MHE3</accession>
<evidence type="ECO:0000256" key="5">
    <source>
        <dbReference type="ARBA" id="ARBA00022898"/>
    </source>
</evidence>
<dbReference type="GO" id="GO:0030170">
    <property type="term" value="F:pyridoxal phosphate binding"/>
    <property type="evidence" value="ECO:0007669"/>
    <property type="project" value="InterPro"/>
</dbReference>
<sequence>MTQITNHMPTEELQRLDAAHHMHPFTTNDDLEKKGARVITRAKGVTLTDSEGNEILDAMAGLWCVNIGYGRDELAEVSSRQMRELPYYNTFFQTTHVPAIALAERLAELTPYDLNHVFFANSGSEANDTNIRIVRTYWQEKGQPEKTVIISRKNAYHGSSVASSALGGMSGMHAQSGMIPDIHHIDQPNWWAEGGDMSPEDFGLERAQQLEKAILELGEHKVAAFIGEPVQGAGGVIIPPSTYWPEIQRICDKYGILLIADEVICGFGRTGNWFGSQTMGIKPDIMTVAKGLSSGYAPISASIVNDKVAAVLGACEFNHGYTYSGHPVACAVALENLRILDEEGIVSHAAQELAPYLKEKFESLGDHPMVGEVKVVGMMGSLALTPDKTTRAKFAADVGTVGFMVRERCFANNLIMRHVGDRMVISPPLVITKAEIDTLIVRARKALDEGYENVKAAGLFKAMS</sequence>
<dbReference type="NCBIfam" id="NF005682">
    <property type="entry name" value="PRK07480.1"/>
    <property type="match status" value="1"/>
</dbReference>
<dbReference type="InterPro" id="IPR015424">
    <property type="entry name" value="PyrdxlP-dep_Trfase"/>
</dbReference>
<dbReference type="AlphaFoldDB" id="A0A1H3MHE3"/>
<dbReference type="FunFam" id="3.40.640.10:FF:000014">
    <property type="entry name" value="Adenosylmethionine-8-amino-7-oxononanoate aminotransferase, probable"/>
    <property type="match status" value="1"/>
</dbReference>